<evidence type="ECO:0000256" key="3">
    <source>
        <dbReference type="ARBA" id="ARBA00022763"/>
    </source>
</evidence>
<dbReference type="GO" id="GO:0008233">
    <property type="term" value="F:peptidase activity"/>
    <property type="evidence" value="ECO:0007669"/>
    <property type="project" value="UniProtKB-KW"/>
</dbReference>
<dbReference type="Gene3D" id="3.90.1680.10">
    <property type="entry name" value="SOS response associated peptidase-like"/>
    <property type="match status" value="1"/>
</dbReference>
<evidence type="ECO:0000256" key="6">
    <source>
        <dbReference type="ARBA" id="ARBA00023125"/>
    </source>
</evidence>
<evidence type="ECO:0000256" key="1">
    <source>
        <dbReference type="ARBA" id="ARBA00008136"/>
    </source>
</evidence>
<dbReference type="Pfam" id="PF02586">
    <property type="entry name" value="SRAP"/>
    <property type="match status" value="1"/>
</dbReference>
<dbReference type="GO" id="GO:0016829">
    <property type="term" value="F:lyase activity"/>
    <property type="evidence" value="ECO:0007669"/>
    <property type="project" value="UniProtKB-KW"/>
</dbReference>
<dbReference type="SUPFAM" id="SSF143081">
    <property type="entry name" value="BB1717-like"/>
    <property type="match status" value="1"/>
</dbReference>
<evidence type="ECO:0000256" key="9">
    <source>
        <dbReference type="SAM" id="MobiDB-lite"/>
    </source>
</evidence>
<dbReference type="RefSeq" id="WP_114583364.1">
    <property type="nucleotide sequence ID" value="NZ_QPMH01000021.1"/>
</dbReference>
<keyword evidence="4 8" id="KW-0378">Hydrolase</keyword>
<keyword evidence="5" id="KW-0190">Covalent protein-DNA linkage</keyword>
<keyword evidence="3" id="KW-0227">DNA damage</keyword>
<protein>
    <recommendedName>
        <fullName evidence="8">Abasic site processing protein</fullName>
        <ecNumber evidence="8">3.4.-.-</ecNumber>
    </recommendedName>
</protein>
<dbReference type="PANTHER" id="PTHR13604:SF0">
    <property type="entry name" value="ABASIC SITE PROCESSING PROTEIN HMCES"/>
    <property type="match status" value="1"/>
</dbReference>
<keyword evidence="11" id="KW-1185">Reference proteome</keyword>
<comment type="similarity">
    <text evidence="1 8">Belongs to the SOS response-associated peptidase family.</text>
</comment>
<dbReference type="InterPro" id="IPR036590">
    <property type="entry name" value="SRAP-like"/>
</dbReference>
<evidence type="ECO:0000313" key="10">
    <source>
        <dbReference type="EMBL" id="RDD60700.1"/>
    </source>
</evidence>
<dbReference type="EMBL" id="QPMH01000021">
    <property type="protein sequence ID" value="RDD60700.1"/>
    <property type="molecule type" value="Genomic_DNA"/>
</dbReference>
<evidence type="ECO:0000256" key="2">
    <source>
        <dbReference type="ARBA" id="ARBA00022670"/>
    </source>
</evidence>
<dbReference type="EC" id="3.4.-.-" evidence="8"/>
<name>A0A369T5V4_9PROT</name>
<evidence type="ECO:0000256" key="4">
    <source>
        <dbReference type="ARBA" id="ARBA00022801"/>
    </source>
</evidence>
<sequence length="236" mass="25844">MCGRYSITSPTEAIQKLFQVPERPNLPPRYNVAPTQEVPAVRLGEDGARHLVLLRWGLIPFWAKDATIGNRLINARAESAATKPAFRAAFKARRCLVVADGFYEWKKPQKKGAAKQPYRATLKGGGPFGFAGLWERWNDPETQSTVESCTILTTDANPLLADIHERMPVIVDPTDFDPWLDTSVAAERAEALLKPFPAGKMAVYPVSTRVNSVANDGPDLVEPLDSGGATGQAELF</sequence>
<gene>
    <name evidence="10" type="ORF">DRB17_16690</name>
</gene>
<dbReference type="PANTHER" id="PTHR13604">
    <property type="entry name" value="DC12-RELATED"/>
    <property type="match status" value="1"/>
</dbReference>
<evidence type="ECO:0000256" key="8">
    <source>
        <dbReference type="RuleBase" id="RU364100"/>
    </source>
</evidence>
<organism evidence="10 11">
    <name type="scientific">Ferruginivarius sediminum</name>
    <dbReference type="NCBI Taxonomy" id="2661937"/>
    <lineage>
        <taxon>Bacteria</taxon>
        <taxon>Pseudomonadati</taxon>
        <taxon>Pseudomonadota</taxon>
        <taxon>Alphaproteobacteria</taxon>
        <taxon>Rhodospirillales</taxon>
        <taxon>Rhodospirillaceae</taxon>
        <taxon>Ferruginivarius</taxon>
    </lineage>
</organism>
<evidence type="ECO:0000256" key="5">
    <source>
        <dbReference type="ARBA" id="ARBA00023124"/>
    </source>
</evidence>
<keyword evidence="6" id="KW-0238">DNA-binding</keyword>
<dbReference type="Proteomes" id="UP000253941">
    <property type="component" value="Unassembled WGS sequence"/>
</dbReference>
<dbReference type="GO" id="GO:0006508">
    <property type="term" value="P:proteolysis"/>
    <property type="evidence" value="ECO:0007669"/>
    <property type="project" value="UniProtKB-KW"/>
</dbReference>
<keyword evidence="7" id="KW-0456">Lyase</keyword>
<evidence type="ECO:0000256" key="7">
    <source>
        <dbReference type="ARBA" id="ARBA00023239"/>
    </source>
</evidence>
<dbReference type="AlphaFoldDB" id="A0A369T5V4"/>
<dbReference type="InterPro" id="IPR003738">
    <property type="entry name" value="SRAP"/>
</dbReference>
<dbReference type="GO" id="GO:0003697">
    <property type="term" value="F:single-stranded DNA binding"/>
    <property type="evidence" value="ECO:0007669"/>
    <property type="project" value="InterPro"/>
</dbReference>
<comment type="caution">
    <text evidence="10">The sequence shown here is derived from an EMBL/GenBank/DDBJ whole genome shotgun (WGS) entry which is preliminary data.</text>
</comment>
<accession>A0A369T5V4</accession>
<keyword evidence="2 8" id="KW-0645">Protease</keyword>
<evidence type="ECO:0000313" key="11">
    <source>
        <dbReference type="Proteomes" id="UP000253941"/>
    </source>
</evidence>
<proteinExistence type="inferred from homology"/>
<reference evidence="10 11" key="1">
    <citation type="submission" date="2018-07" db="EMBL/GenBank/DDBJ databases">
        <title>Venubactetium sediminum gen. nov., sp. nov., isolated from a marine solar saltern.</title>
        <authorList>
            <person name="Wang S."/>
        </authorList>
    </citation>
    <scope>NUCLEOTIDE SEQUENCE [LARGE SCALE GENOMIC DNA]</scope>
    <source>
        <strain evidence="10 11">WD2A32</strain>
    </source>
</reference>
<dbReference type="GO" id="GO:0106300">
    <property type="term" value="P:protein-DNA covalent cross-linking repair"/>
    <property type="evidence" value="ECO:0007669"/>
    <property type="project" value="InterPro"/>
</dbReference>
<feature type="region of interest" description="Disordered" evidence="9">
    <location>
        <begin position="215"/>
        <end position="236"/>
    </location>
</feature>